<dbReference type="OrthoDB" id="3649348at2759"/>
<dbReference type="EMBL" id="JABEYC010000447">
    <property type="protein sequence ID" value="KAF4977323.1"/>
    <property type="molecule type" value="Genomic_DNA"/>
</dbReference>
<reference evidence="1" key="1">
    <citation type="journal article" date="2020" name="BMC Genomics">
        <title>Correction to: Identification and distribution of gene clusters required for synthesis of sphingolipid metabolism inhibitors in diverse species of the filamentous fungus Fusarium.</title>
        <authorList>
            <person name="Kim H.S."/>
            <person name="Lohmar J.M."/>
            <person name="Busman M."/>
            <person name="Brown D.W."/>
            <person name="Naumann T.A."/>
            <person name="Divon H.H."/>
            <person name="Lysoe E."/>
            <person name="Uhlig S."/>
            <person name="Proctor R.H."/>
        </authorList>
    </citation>
    <scope>NUCLEOTIDE SEQUENCE</scope>
    <source>
        <strain evidence="1">NRRL 22465</strain>
    </source>
</reference>
<keyword evidence="2" id="KW-1185">Reference proteome</keyword>
<comment type="caution">
    <text evidence="1">The sequence shown here is derived from an EMBL/GenBank/DDBJ whole genome shotgun (WGS) entry which is preliminary data.</text>
</comment>
<reference evidence="1" key="2">
    <citation type="submission" date="2020-05" db="EMBL/GenBank/DDBJ databases">
        <authorList>
            <person name="Kim H.-S."/>
            <person name="Proctor R.H."/>
            <person name="Brown D.W."/>
        </authorList>
    </citation>
    <scope>NUCLEOTIDE SEQUENCE</scope>
    <source>
        <strain evidence="1">NRRL 22465</strain>
    </source>
</reference>
<sequence length="153" mass="16206">MAESTPIPIILCGKTEVIGRAVVAALKPEIEVIHFVLAGESGPSIIPPLLAGQAPPFHAESSSLGSGDYTKVPRAVLLGGAFDEEATAPLREAVRVTPNTRSVPWVRLDSTKSAPPVGSPEYAQAVTQRSKDALLRLEKDGKLDGSHEGVEWY</sequence>
<evidence type="ECO:0000313" key="2">
    <source>
        <dbReference type="Proteomes" id="UP000635477"/>
    </source>
</evidence>
<organism evidence="1 2">
    <name type="scientific">Fusarium zealandicum</name>
    <dbReference type="NCBI Taxonomy" id="1053134"/>
    <lineage>
        <taxon>Eukaryota</taxon>
        <taxon>Fungi</taxon>
        <taxon>Dikarya</taxon>
        <taxon>Ascomycota</taxon>
        <taxon>Pezizomycotina</taxon>
        <taxon>Sordariomycetes</taxon>
        <taxon>Hypocreomycetidae</taxon>
        <taxon>Hypocreales</taxon>
        <taxon>Nectriaceae</taxon>
        <taxon>Fusarium</taxon>
        <taxon>Fusarium staphyleae species complex</taxon>
    </lineage>
</organism>
<evidence type="ECO:0000313" key="1">
    <source>
        <dbReference type="EMBL" id="KAF4977323.1"/>
    </source>
</evidence>
<dbReference type="AlphaFoldDB" id="A0A8H4UIE9"/>
<accession>A0A8H4UIE9</accession>
<gene>
    <name evidence="1" type="ORF">FZEAL_6146</name>
</gene>
<protein>
    <submittedName>
        <fullName evidence="1">Uncharacterized protein</fullName>
    </submittedName>
</protein>
<proteinExistence type="predicted"/>
<name>A0A8H4UIE9_9HYPO</name>
<dbReference type="Proteomes" id="UP000635477">
    <property type="component" value="Unassembled WGS sequence"/>
</dbReference>